<dbReference type="Proteomes" id="UP001319180">
    <property type="component" value="Unassembled WGS sequence"/>
</dbReference>
<gene>
    <name evidence="2" type="ORF">KK078_05840</name>
</gene>
<evidence type="ECO:0000256" key="1">
    <source>
        <dbReference type="SAM" id="MobiDB-lite"/>
    </source>
</evidence>
<feature type="region of interest" description="Disordered" evidence="1">
    <location>
        <begin position="85"/>
        <end position="121"/>
    </location>
</feature>
<accession>A0AAP2DB42</accession>
<proteinExistence type="predicted"/>
<comment type="caution">
    <text evidence="2">The sequence shown here is derived from an EMBL/GenBank/DDBJ whole genome shotgun (WGS) entry which is preliminary data.</text>
</comment>
<dbReference type="AlphaFoldDB" id="A0AAP2DB42"/>
<evidence type="ECO:0000313" key="3">
    <source>
        <dbReference type="Proteomes" id="UP001319180"/>
    </source>
</evidence>
<dbReference type="RefSeq" id="WP_254089308.1">
    <property type="nucleotide sequence ID" value="NZ_JAHESC010000006.1"/>
</dbReference>
<sequence length="121" mass="13266">MEIKGTVIQLLQLQTGMGKKGPWKKQEFVIETQAQYPKKVCLSAWGDKVDQYNLSVGDVVNVAVDLESREYNGRWYTEARAWKLDKVGGGGNQGSRGNDFPPPGDEPFSSGGGQASDDLPF</sequence>
<name>A0AAP2DB42_9BACT</name>
<evidence type="ECO:0000313" key="2">
    <source>
        <dbReference type="EMBL" id="MBT1686067.1"/>
    </source>
</evidence>
<dbReference type="EMBL" id="JAHESC010000006">
    <property type="protein sequence ID" value="MBT1686067.1"/>
    <property type="molecule type" value="Genomic_DNA"/>
</dbReference>
<reference evidence="2 3" key="1">
    <citation type="submission" date="2021-05" db="EMBL/GenBank/DDBJ databases">
        <title>A Polyphasic approach of four new species of the genus Ohtaekwangia: Ohtaekwangia histidinii sp. nov., Ohtaekwangia cretensis sp. nov., Ohtaekwangia indiensis sp. nov., Ohtaekwangia reichenbachii sp. nov. from diverse environment.</title>
        <authorList>
            <person name="Octaviana S."/>
        </authorList>
    </citation>
    <scope>NUCLEOTIDE SEQUENCE [LARGE SCALE GENOMIC DNA]</scope>
    <source>
        <strain evidence="2 3">PWU37</strain>
    </source>
</reference>
<organism evidence="2 3">
    <name type="scientific">Dawidia soli</name>
    <dbReference type="NCBI Taxonomy" id="2782352"/>
    <lineage>
        <taxon>Bacteria</taxon>
        <taxon>Pseudomonadati</taxon>
        <taxon>Bacteroidota</taxon>
        <taxon>Cytophagia</taxon>
        <taxon>Cytophagales</taxon>
        <taxon>Chryseotaleaceae</taxon>
        <taxon>Dawidia</taxon>
    </lineage>
</organism>
<dbReference type="Pfam" id="PF11325">
    <property type="entry name" value="DUF3127"/>
    <property type="match status" value="1"/>
</dbReference>
<protein>
    <submittedName>
        <fullName evidence="2">DUF3127 domain-containing protein</fullName>
    </submittedName>
</protein>
<dbReference type="InterPro" id="IPR021474">
    <property type="entry name" value="DUF3127"/>
</dbReference>
<keyword evidence="3" id="KW-1185">Reference proteome</keyword>